<keyword evidence="1" id="KW-0472">Membrane</keyword>
<keyword evidence="1" id="KW-0812">Transmembrane</keyword>
<protein>
    <submittedName>
        <fullName evidence="2">Uncharacterized protein</fullName>
    </submittedName>
</protein>
<keyword evidence="1" id="KW-1133">Transmembrane helix</keyword>
<keyword evidence="3" id="KW-1185">Reference proteome</keyword>
<feature type="transmembrane region" description="Helical" evidence="1">
    <location>
        <begin position="52"/>
        <end position="71"/>
    </location>
</feature>
<sequence>MVCTASCARLSISFSRRLFSLSFRACCSHLSILCLITRPIHLAPIIDRTSLILRYLSLSLCVCVCVSRTILRPTIIFTVHAPISIISDSQFCCVFLSIYPCVCVCICLLLSICHITCLCSDVDELLCFLVCCG</sequence>
<reference evidence="2 3" key="1">
    <citation type="submission" date="2018-02" db="EMBL/GenBank/DDBJ databases">
        <title>The genomes of Aspergillus section Nigri reveals drivers in fungal speciation.</title>
        <authorList>
            <consortium name="DOE Joint Genome Institute"/>
            <person name="Vesth T.C."/>
            <person name="Nybo J."/>
            <person name="Theobald S."/>
            <person name="Brandl J."/>
            <person name="Frisvad J.C."/>
            <person name="Nielsen K.F."/>
            <person name="Lyhne E.K."/>
            <person name="Kogle M.E."/>
            <person name="Kuo A."/>
            <person name="Riley R."/>
            <person name="Clum A."/>
            <person name="Nolan M."/>
            <person name="Lipzen A."/>
            <person name="Salamov A."/>
            <person name="Henrissat B."/>
            <person name="Wiebenga A."/>
            <person name="De vries R.P."/>
            <person name="Grigoriev I.V."/>
            <person name="Mortensen U.H."/>
            <person name="Andersen M.R."/>
            <person name="Baker S.E."/>
        </authorList>
    </citation>
    <scope>NUCLEOTIDE SEQUENCE [LARGE SCALE GENOMIC DNA]</scope>
    <source>
        <strain evidence="2 3">CBS 313.89</strain>
    </source>
</reference>
<proteinExistence type="predicted"/>
<feature type="transmembrane region" description="Helical" evidence="1">
    <location>
        <begin position="91"/>
        <end position="112"/>
    </location>
</feature>
<dbReference type="VEuPathDB" id="FungiDB:BO72DRAFT_77116"/>
<name>A0A8G1VZD9_9EURO</name>
<dbReference type="Proteomes" id="UP000249789">
    <property type="component" value="Unassembled WGS sequence"/>
</dbReference>
<dbReference type="RefSeq" id="XP_040802192.1">
    <property type="nucleotide sequence ID" value="XM_040950699.1"/>
</dbReference>
<organism evidence="2 3">
    <name type="scientific">Aspergillus fijiensis CBS 313.89</name>
    <dbReference type="NCBI Taxonomy" id="1448319"/>
    <lineage>
        <taxon>Eukaryota</taxon>
        <taxon>Fungi</taxon>
        <taxon>Dikarya</taxon>
        <taxon>Ascomycota</taxon>
        <taxon>Pezizomycotina</taxon>
        <taxon>Eurotiomycetes</taxon>
        <taxon>Eurotiomycetidae</taxon>
        <taxon>Eurotiales</taxon>
        <taxon>Aspergillaceae</taxon>
        <taxon>Aspergillus</taxon>
    </lineage>
</organism>
<evidence type="ECO:0000313" key="3">
    <source>
        <dbReference type="Proteomes" id="UP000249789"/>
    </source>
</evidence>
<gene>
    <name evidence="2" type="ORF">BO72DRAFT_77116</name>
</gene>
<dbReference type="GeneID" id="63868034"/>
<evidence type="ECO:0000256" key="1">
    <source>
        <dbReference type="SAM" id="Phobius"/>
    </source>
</evidence>
<dbReference type="EMBL" id="KZ824638">
    <property type="protein sequence ID" value="RAK78182.1"/>
    <property type="molecule type" value="Genomic_DNA"/>
</dbReference>
<feature type="transmembrane region" description="Helical" evidence="1">
    <location>
        <begin position="21"/>
        <end position="40"/>
    </location>
</feature>
<dbReference type="AlphaFoldDB" id="A0A8G1VZD9"/>
<evidence type="ECO:0000313" key="2">
    <source>
        <dbReference type="EMBL" id="RAK78182.1"/>
    </source>
</evidence>
<accession>A0A8G1VZD9</accession>